<comment type="caution">
    <text evidence="2">The sequence shown here is derived from an EMBL/GenBank/DDBJ whole genome shotgun (WGS) entry which is preliminary data.</text>
</comment>
<dbReference type="Proteomes" id="UP001196413">
    <property type="component" value="Unassembled WGS sequence"/>
</dbReference>
<evidence type="ECO:0000256" key="1">
    <source>
        <dbReference type="SAM" id="MobiDB-lite"/>
    </source>
</evidence>
<dbReference type="EMBL" id="JAHQIW010004273">
    <property type="protein sequence ID" value="KAJ1361817.1"/>
    <property type="molecule type" value="Genomic_DNA"/>
</dbReference>
<name>A0AAD5MNT3_PARTN</name>
<evidence type="ECO:0000313" key="3">
    <source>
        <dbReference type="Proteomes" id="UP001196413"/>
    </source>
</evidence>
<keyword evidence="3" id="KW-1185">Reference proteome</keyword>
<reference evidence="2" key="1">
    <citation type="submission" date="2021-06" db="EMBL/GenBank/DDBJ databases">
        <title>Parelaphostrongylus tenuis whole genome reference sequence.</title>
        <authorList>
            <person name="Garwood T.J."/>
            <person name="Larsen P.A."/>
            <person name="Fountain-Jones N.M."/>
            <person name="Garbe J.R."/>
            <person name="Macchietto M.G."/>
            <person name="Kania S.A."/>
            <person name="Gerhold R.W."/>
            <person name="Richards J.E."/>
            <person name="Wolf T.M."/>
        </authorList>
    </citation>
    <scope>NUCLEOTIDE SEQUENCE</scope>
    <source>
        <strain evidence="2">MNPRO001-30</strain>
        <tissue evidence="2">Meninges</tissue>
    </source>
</reference>
<feature type="region of interest" description="Disordered" evidence="1">
    <location>
        <begin position="1"/>
        <end position="72"/>
    </location>
</feature>
<gene>
    <name evidence="2" type="ORF">KIN20_021167</name>
</gene>
<dbReference type="AlphaFoldDB" id="A0AAD5MNT3"/>
<proteinExistence type="predicted"/>
<organism evidence="2 3">
    <name type="scientific">Parelaphostrongylus tenuis</name>
    <name type="common">Meningeal worm</name>
    <dbReference type="NCBI Taxonomy" id="148309"/>
    <lineage>
        <taxon>Eukaryota</taxon>
        <taxon>Metazoa</taxon>
        <taxon>Ecdysozoa</taxon>
        <taxon>Nematoda</taxon>
        <taxon>Chromadorea</taxon>
        <taxon>Rhabditida</taxon>
        <taxon>Rhabditina</taxon>
        <taxon>Rhabditomorpha</taxon>
        <taxon>Strongyloidea</taxon>
        <taxon>Metastrongylidae</taxon>
        <taxon>Parelaphostrongylus</taxon>
    </lineage>
</organism>
<accession>A0AAD5MNT3</accession>
<feature type="compositionally biased region" description="Basic and acidic residues" evidence="1">
    <location>
        <begin position="26"/>
        <end position="42"/>
    </location>
</feature>
<evidence type="ECO:0000313" key="2">
    <source>
        <dbReference type="EMBL" id="KAJ1361817.1"/>
    </source>
</evidence>
<protein>
    <submittedName>
        <fullName evidence="2">Uncharacterized protein</fullName>
    </submittedName>
</protein>
<sequence>MVRSRRGDDSSSSLRSTRRISSKWNRIKEKERKNTKITRRGETAAADGRNTRSSAMKATARHSESGGISVFR</sequence>